<evidence type="ECO:0000313" key="1">
    <source>
        <dbReference type="EMBL" id="KAF2473050.1"/>
    </source>
</evidence>
<organism evidence="1 2">
    <name type="scientific">Lindgomyces ingoldianus</name>
    <dbReference type="NCBI Taxonomy" id="673940"/>
    <lineage>
        <taxon>Eukaryota</taxon>
        <taxon>Fungi</taxon>
        <taxon>Dikarya</taxon>
        <taxon>Ascomycota</taxon>
        <taxon>Pezizomycotina</taxon>
        <taxon>Dothideomycetes</taxon>
        <taxon>Pleosporomycetidae</taxon>
        <taxon>Pleosporales</taxon>
        <taxon>Lindgomycetaceae</taxon>
        <taxon>Lindgomyces</taxon>
    </lineage>
</organism>
<sequence>MWSHWHYTKLLTSHNLMHGYFTLDDFEYRTFSTSTYSPSSSISGTANPKSTSSTTSIPEMPSPTTTFNSFVLTVTTLITSSTSVPRNDDSIFGPVEGLSGSLAQSTCNLVNLPWICRALQTAGAGGEMAKQCNSTEVTGQSPLLELLLLVIVFPNHTSLRPVIPIPPITPSVASASTRLNANTSTSTTILTTPFSARIPLSIGGPLSVGESSNFTATNGPFTKGTITPSFFTISNAVILITDTNNNPITPTQETIVPLGPASPNGPGFTGAAAAIKAPEMIGSARASLLAGVIGLMGLQCLFSFRFDILFELRVESDIKPTGMSSHCNVRNARVCMDLAIFYSLHLIFAHKFGCRSTVGRYELAHSTSAGSARPTSNAISRTREDQAHKCGVTEPLYIHEMNSWSHCMSLKGNLKVLVPYRSRQGANLSAFLFELQLLKSDTLCAETYEGYFEQLDFCVYIGICHSSEVIVALASSVVPKFMQGRHVDLLVPQLVPKSYTRPTVGLVAIGARVTKSLRERMMLHLSRGEAEGLVGELVGKMFAGKMLVPVLDAGYLLMLNLSSLFSLLLETIDIANLKYAIEHSKTTCNREQHSFVVGTFDHGLSRYLDEQYKDETKS</sequence>
<gene>
    <name evidence="1" type="ORF">BDR25DRAFT_352526</name>
</gene>
<evidence type="ECO:0000313" key="2">
    <source>
        <dbReference type="Proteomes" id="UP000799755"/>
    </source>
</evidence>
<name>A0ACB6R2N8_9PLEO</name>
<dbReference type="EMBL" id="MU003500">
    <property type="protein sequence ID" value="KAF2473050.1"/>
    <property type="molecule type" value="Genomic_DNA"/>
</dbReference>
<keyword evidence="2" id="KW-1185">Reference proteome</keyword>
<proteinExistence type="predicted"/>
<protein>
    <submittedName>
        <fullName evidence="1">Uncharacterized protein</fullName>
    </submittedName>
</protein>
<comment type="caution">
    <text evidence="1">The sequence shown here is derived from an EMBL/GenBank/DDBJ whole genome shotgun (WGS) entry which is preliminary data.</text>
</comment>
<dbReference type="Proteomes" id="UP000799755">
    <property type="component" value="Unassembled WGS sequence"/>
</dbReference>
<accession>A0ACB6R2N8</accession>
<reference evidence="1" key="1">
    <citation type="journal article" date="2020" name="Stud. Mycol.">
        <title>101 Dothideomycetes genomes: a test case for predicting lifestyles and emergence of pathogens.</title>
        <authorList>
            <person name="Haridas S."/>
            <person name="Albert R."/>
            <person name="Binder M."/>
            <person name="Bloem J."/>
            <person name="Labutti K."/>
            <person name="Salamov A."/>
            <person name="Andreopoulos B."/>
            <person name="Baker S."/>
            <person name="Barry K."/>
            <person name="Bills G."/>
            <person name="Bluhm B."/>
            <person name="Cannon C."/>
            <person name="Castanera R."/>
            <person name="Culley D."/>
            <person name="Daum C."/>
            <person name="Ezra D."/>
            <person name="Gonzalez J."/>
            <person name="Henrissat B."/>
            <person name="Kuo A."/>
            <person name="Liang C."/>
            <person name="Lipzen A."/>
            <person name="Lutzoni F."/>
            <person name="Magnuson J."/>
            <person name="Mondo S."/>
            <person name="Nolan M."/>
            <person name="Ohm R."/>
            <person name="Pangilinan J."/>
            <person name="Park H.-J."/>
            <person name="Ramirez L."/>
            <person name="Alfaro M."/>
            <person name="Sun H."/>
            <person name="Tritt A."/>
            <person name="Yoshinaga Y."/>
            <person name="Zwiers L.-H."/>
            <person name="Turgeon B."/>
            <person name="Goodwin S."/>
            <person name="Spatafora J."/>
            <person name="Crous P."/>
            <person name="Grigoriev I."/>
        </authorList>
    </citation>
    <scope>NUCLEOTIDE SEQUENCE</scope>
    <source>
        <strain evidence="1">ATCC 200398</strain>
    </source>
</reference>